<evidence type="ECO:0000313" key="12">
    <source>
        <dbReference type="Proteomes" id="UP001652625"/>
    </source>
</evidence>
<feature type="region of interest" description="Disordered" evidence="10">
    <location>
        <begin position="1"/>
        <end position="25"/>
    </location>
</feature>
<dbReference type="PANTHER" id="PTHR16079:SF4">
    <property type="entry name" value="E3 UBIQUITIN-PROTEIN LIGASE CHFR"/>
    <property type="match status" value="1"/>
</dbReference>
<keyword evidence="6" id="KW-0862">Zinc</keyword>
<dbReference type="PROSITE" id="PS50089">
    <property type="entry name" value="ZF_RING_2"/>
    <property type="match status" value="1"/>
</dbReference>
<keyword evidence="8" id="KW-0131">Cell cycle</keyword>
<evidence type="ECO:0000256" key="6">
    <source>
        <dbReference type="ARBA" id="ARBA00022833"/>
    </source>
</evidence>
<keyword evidence="3" id="KW-0479">Metal-binding</keyword>
<comment type="subcellular location">
    <subcellularLocation>
        <location evidence="1">Nucleus</location>
        <location evidence="1">PML body</location>
    </subcellularLocation>
</comment>
<evidence type="ECO:0000313" key="13">
    <source>
        <dbReference type="RefSeq" id="XP_065663356.1"/>
    </source>
</evidence>
<keyword evidence="4 9" id="KW-0863">Zinc-finger</keyword>
<dbReference type="InterPro" id="IPR052256">
    <property type="entry name" value="E3_ubiquitin-ligase_CHFR"/>
</dbReference>
<dbReference type="GeneID" id="101240722"/>
<evidence type="ECO:0000256" key="1">
    <source>
        <dbReference type="ARBA" id="ARBA00004322"/>
    </source>
</evidence>
<dbReference type="InterPro" id="IPR013083">
    <property type="entry name" value="Znf_RING/FYVE/PHD"/>
</dbReference>
<dbReference type="InterPro" id="IPR017907">
    <property type="entry name" value="Znf_RING_CS"/>
</dbReference>
<keyword evidence="12" id="KW-1185">Reference proteome</keyword>
<dbReference type="Proteomes" id="UP001652625">
    <property type="component" value="Chromosome 10"/>
</dbReference>
<proteinExistence type="predicted"/>
<protein>
    <submittedName>
        <fullName evidence="13">E3 ubiquitin-protein ligase CHFR isoform X2</fullName>
    </submittedName>
</protein>
<reference evidence="13" key="1">
    <citation type="submission" date="2025-08" db="UniProtKB">
        <authorList>
            <consortium name="RefSeq"/>
        </authorList>
    </citation>
    <scope>IDENTIFICATION</scope>
</reference>
<dbReference type="InterPro" id="IPR001841">
    <property type="entry name" value="Znf_RING"/>
</dbReference>
<keyword evidence="7" id="KW-0539">Nucleus</keyword>
<evidence type="ECO:0000256" key="5">
    <source>
        <dbReference type="ARBA" id="ARBA00022786"/>
    </source>
</evidence>
<evidence type="ECO:0000256" key="8">
    <source>
        <dbReference type="ARBA" id="ARBA00023306"/>
    </source>
</evidence>
<evidence type="ECO:0000256" key="3">
    <source>
        <dbReference type="ARBA" id="ARBA00022723"/>
    </source>
</evidence>
<evidence type="ECO:0000256" key="10">
    <source>
        <dbReference type="SAM" id="MobiDB-lite"/>
    </source>
</evidence>
<dbReference type="RefSeq" id="XP_065663356.1">
    <property type="nucleotide sequence ID" value="XM_065807284.1"/>
</dbReference>
<feature type="compositionally biased region" description="Pro residues" evidence="10">
    <location>
        <begin position="1"/>
        <end position="12"/>
    </location>
</feature>
<name>A0ABM4CNF0_HYDVU</name>
<accession>A0ABM4CNF0</accession>
<dbReference type="SUPFAM" id="SSF57850">
    <property type="entry name" value="RING/U-box"/>
    <property type="match status" value="1"/>
</dbReference>
<gene>
    <name evidence="13" type="primary">LOC101240722</name>
</gene>
<dbReference type="Gene3D" id="3.30.40.140">
    <property type="match status" value="1"/>
</dbReference>
<sequence>MDTPGPSGPPGPSSKRSASPSLETPCKKSLLSTIPETQSSCNSKYTDFEENLICVICQEIFHDCYSCQPCMHSFCAGCYSVWKLESSQCPTCRKEVESVYKNHTLNNLSLAYLNLNPNKCRSKEDLLMLDKRNTLDSLKNEVIKCEVIDSVLNDEEDNRNQTINDFPRTFHLRSSFKCRECVGYSSSDSTDSDSLYQRSNTGNICQEGDTHLICSCCFRLISAVPPLSDRRCVCCGRFFCHLYWKCSKPGCRGCLSKFKDMDLDEKHLSELISKNPFESEILKSYLVSKNMKIKDLLTHCLQKLDLKQFTTTKAANINSEDILCYCCVLTLLKELAYQYRVNIPSSELPVDVVNRPNCYWGNNCRTQTHSPNHARKFNHICTQTRFS</sequence>
<dbReference type="PANTHER" id="PTHR16079">
    <property type="entry name" value="UBIQUITIN LIGASE PROTEIN CHFR"/>
    <property type="match status" value="1"/>
</dbReference>
<dbReference type="PROSITE" id="PS00518">
    <property type="entry name" value="ZF_RING_1"/>
    <property type="match status" value="1"/>
</dbReference>
<keyword evidence="2" id="KW-0808">Transferase</keyword>
<organism evidence="12 13">
    <name type="scientific">Hydra vulgaris</name>
    <name type="common">Hydra</name>
    <name type="synonym">Hydra attenuata</name>
    <dbReference type="NCBI Taxonomy" id="6087"/>
    <lineage>
        <taxon>Eukaryota</taxon>
        <taxon>Metazoa</taxon>
        <taxon>Cnidaria</taxon>
        <taxon>Hydrozoa</taxon>
        <taxon>Hydroidolina</taxon>
        <taxon>Anthoathecata</taxon>
        <taxon>Aplanulata</taxon>
        <taxon>Hydridae</taxon>
        <taxon>Hydra</taxon>
    </lineage>
</organism>
<dbReference type="InterPro" id="IPR040909">
    <property type="entry name" value="CHFR_Znf-CRD"/>
</dbReference>
<evidence type="ECO:0000256" key="9">
    <source>
        <dbReference type="PROSITE-ProRule" id="PRU00175"/>
    </source>
</evidence>
<dbReference type="Gene3D" id="3.30.40.10">
    <property type="entry name" value="Zinc/RING finger domain, C3HC4 (zinc finger)"/>
    <property type="match status" value="1"/>
</dbReference>
<evidence type="ECO:0000256" key="4">
    <source>
        <dbReference type="ARBA" id="ARBA00022771"/>
    </source>
</evidence>
<keyword evidence="5" id="KW-0833">Ubl conjugation pathway</keyword>
<feature type="domain" description="RING-type" evidence="11">
    <location>
        <begin position="54"/>
        <end position="93"/>
    </location>
</feature>
<evidence type="ECO:0000256" key="2">
    <source>
        <dbReference type="ARBA" id="ARBA00022679"/>
    </source>
</evidence>
<evidence type="ECO:0000256" key="7">
    <source>
        <dbReference type="ARBA" id="ARBA00023242"/>
    </source>
</evidence>
<dbReference type="Pfam" id="PF17979">
    <property type="entry name" value="zf-CRD"/>
    <property type="match status" value="1"/>
</dbReference>
<evidence type="ECO:0000259" key="11">
    <source>
        <dbReference type="PROSITE" id="PS50089"/>
    </source>
</evidence>